<keyword evidence="3 6" id="KW-0238">DNA-binding</keyword>
<dbReference type="Gene3D" id="3.40.190.10">
    <property type="entry name" value="Periplasmic binding protein-like II"/>
    <property type="match status" value="2"/>
</dbReference>
<comment type="caution">
    <text evidence="6">The sequence shown here is derived from an EMBL/GenBank/DDBJ whole genome shotgun (WGS) entry which is preliminary data.</text>
</comment>
<protein>
    <submittedName>
        <fullName evidence="6">DNA-binding transcriptional LysR family regulator</fullName>
    </submittedName>
</protein>
<keyword evidence="2" id="KW-0805">Transcription regulation</keyword>
<keyword evidence="7" id="KW-1185">Reference proteome</keyword>
<evidence type="ECO:0000256" key="2">
    <source>
        <dbReference type="ARBA" id="ARBA00023015"/>
    </source>
</evidence>
<keyword evidence="4" id="KW-0804">Transcription</keyword>
<dbReference type="GO" id="GO:0003700">
    <property type="term" value="F:DNA-binding transcription factor activity"/>
    <property type="evidence" value="ECO:0007669"/>
    <property type="project" value="InterPro"/>
</dbReference>
<evidence type="ECO:0000256" key="4">
    <source>
        <dbReference type="ARBA" id="ARBA00023163"/>
    </source>
</evidence>
<dbReference type="RefSeq" id="WP_062075003.1">
    <property type="nucleotide sequence ID" value="NZ_BBRC01000005.1"/>
</dbReference>
<name>A0A7Y9Z9D5_9MICO</name>
<reference evidence="6 7" key="1">
    <citation type="submission" date="2020-07" db="EMBL/GenBank/DDBJ databases">
        <title>Sequencing the genomes of 1000 actinobacteria strains.</title>
        <authorList>
            <person name="Klenk H.-P."/>
        </authorList>
    </citation>
    <scope>NUCLEOTIDE SEQUENCE [LARGE SCALE GENOMIC DNA]</scope>
    <source>
        <strain evidence="6 7">DSM 19970</strain>
    </source>
</reference>
<evidence type="ECO:0000313" key="7">
    <source>
        <dbReference type="Proteomes" id="UP000547973"/>
    </source>
</evidence>
<dbReference type="EMBL" id="JACBZO010000001">
    <property type="protein sequence ID" value="NYI41194.1"/>
    <property type="molecule type" value="Genomic_DNA"/>
</dbReference>
<dbReference type="PRINTS" id="PR00039">
    <property type="entry name" value="HTHLYSR"/>
</dbReference>
<evidence type="ECO:0000259" key="5">
    <source>
        <dbReference type="PROSITE" id="PS50931"/>
    </source>
</evidence>
<dbReference type="GO" id="GO:0000976">
    <property type="term" value="F:transcription cis-regulatory region binding"/>
    <property type="evidence" value="ECO:0007669"/>
    <property type="project" value="TreeGrafter"/>
</dbReference>
<gene>
    <name evidence="6" type="ORF">BKA03_001313</name>
</gene>
<dbReference type="PROSITE" id="PS50931">
    <property type="entry name" value="HTH_LYSR"/>
    <property type="match status" value="1"/>
</dbReference>
<dbReference type="InterPro" id="IPR036388">
    <property type="entry name" value="WH-like_DNA-bd_sf"/>
</dbReference>
<organism evidence="6 7">
    <name type="scientific">Demequina lutea</name>
    <dbReference type="NCBI Taxonomy" id="431489"/>
    <lineage>
        <taxon>Bacteria</taxon>
        <taxon>Bacillati</taxon>
        <taxon>Actinomycetota</taxon>
        <taxon>Actinomycetes</taxon>
        <taxon>Micrococcales</taxon>
        <taxon>Demequinaceae</taxon>
        <taxon>Demequina</taxon>
    </lineage>
</organism>
<dbReference type="InterPro" id="IPR005119">
    <property type="entry name" value="LysR_subst-bd"/>
</dbReference>
<dbReference type="OrthoDB" id="9808620at2"/>
<dbReference type="PANTHER" id="PTHR30126">
    <property type="entry name" value="HTH-TYPE TRANSCRIPTIONAL REGULATOR"/>
    <property type="match status" value="1"/>
</dbReference>
<dbReference type="Pfam" id="PF03466">
    <property type="entry name" value="LysR_substrate"/>
    <property type="match status" value="1"/>
</dbReference>
<dbReference type="Proteomes" id="UP000547973">
    <property type="component" value="Unassembled WGS sequence"/>
</dbReference>
<dbReference type="AlphaFoldDB" id="A0A7Y9Z9D5"/>
<dbReference type="Pfam" id="PF00126">
    <property type="entry name" value="HTH_1"/>
    <property type="match status" value="1"/>
</dbReference>
<evidence type="ECO:0000256" key="3">
    <source>
        <dbReference type="ARBA" id="ARBA00023125"/>
    </source>
</evidence>
<dbReference type="SUPFAM" id="SSF46785">
    <property type="entry name" value="Winged helix' DNA-binding domain"/>
    <property type="match status" value="1"/>
</dbReference>
<dbReference type="Gene3D" id="1.10.10.10">
    <property type="entry name" value="Winged helix-like DNA-binding domain superfamily/Winged helix DNA-binding domain"/>
    <property type="match status" value="1"/>
</dbReference>
<feature type="domain" description="HTH lysR-type" evidence="5">
    <location>
        <begin position="4"/>
        <end position="61"/>
    </location>
</feature>
<accession>A0A7Y9Z9D5</accession>
<dbReference type="PANTHER" id="PTHR30126:SF39">
    <property type="entry name" value="HTH-TYPE TRANSCRIPTIONAL REGULATOR CYSL"/>
    <property type="match status" value="1"/>
</dbReference>
<evidence type="ECO:0000313" key="6">
    <source>
        <dbReference type="EMBL" id="NYI41194.1"/>
    </source>
</evidence>
<evidence type="ECO:0000256" key="1">
    <source>
        <dbReference type="ARBA" id="ARBA00009437"/>
    </source>
</evidence>
<sequence length="300" mass="31111">MRPTSIEELRMIAAVEARGSLTAAAEDLGVSQQAVSQRMRAVERRWALPLFERTARGTTLTAHGALVAEWAGSLLTQVDAFDQAVLALRSDRAAHVRVGASLTIAEHLAPGWLVAYAAEPHAARVELTVVNSATVVERVRAGAEDLGFIETPDAPEGLAIRVIGHDEIGIVVSPRHPWAKRTSVSAGELAATPLVGREPGSGTRLTLERALAAAVGADAIAQPAAELATTAGIRATIVAGVGVGALSLRAVRDDLDAGSLVRVKIDGLVVSRPLAAIWHPGRPLQAGAARLLALASTAAL</sequence>
<dbReference type="SUPFAM" id="SSF53850">
    <property type="entry name" value="Periplasmic binding protein-like II"/>
    <property type="match status" value="1"/>
</dbReference>
<dbReference type="InterPro" id="IPR036390">
    <property type="entry name" value="WH_DNA-bd_sf"/>
</dbReference>
<proteinExistence type="inferred from homology"/>
<comment type="similarity">
    <text evidence="1">Belongs to the LysR transcriptional regulatory family.</text>
</comment>
<dbReference type="InterPro" id="IPR000847">
    <property type="entry name" value="LysR_HTH_N"/>
</dbReference>